<dbReference type="GO" id="GO:0005525">
    <property type="term" value="F:GTP binding"/>
    <property type="evidence" value="ECO:0007669"/>
    <property type="project" value="InterPro"/>
</dbReference>
<dbReference type="InterPro" id="IPR023192">
    <property type="entry name" value="TGS-like_dom_sf"/>
</dbReference>
<dbReference type="GO" id="GO:0005524">
    <property type="term" value="F:ATP binding"/>
    <property type="evidence" value="ECO:0007669"/>
    <property type="project" value="UniProtKB-UniRule"/>
</dbReference>
<dbReference type="GO" id="GO:0046872">
    <property type="term" value="F:metal ion binding"/>
    <property type="evidence" value="ECO:0007669"/>
    <property type="project" value="UniProtKB-KW"/>
</dbReference>
<keyword evidence="3 6" id="KW-0547">Nucleotide-binding</keyword>
<evidence type="ECO:0000313" key="9">
    <source>
        <dbReference type="EMBL" id="KDS47835.1"/>
    </source>
</evidence>
<dbReference type="InterPro" id="IPR004396">
    <property type="entry name" value="ATPase_YchF/OLA1"/>
</dbReference>
<evidence type="ECO:0000256" key="4">
    <source>
        <dbReference type="ARBA" id="ARBA00022840"/>
    </source>
</evidence>
<gene>
    <name evidence="6" type="primary">ychF</name>
    <name evidence="9" type="ORF">M099_3398</name>
</gene>
<dbReference type="DNASU" id="5302171"/>
<dbReference type="Gene3D" id="3.10.20.30">
    <property type="match status" value="1"/>
</dbReference>
<dbReference type="AlphaFoldDB" id="A0A069S8M3"/>
<keyword evidence="4 6" id="KW-0067">ATP-binding</keyword>
<dbReference type="RefSeq" id="WP_005843934.1">
    <property type="nucleotide sequence ID" value="NZ_JNHM01000093.1"/>
</dbReference>
<evidence type="ECO:0000256" key="3">
    <source>
        <dbReference type="ARBA" id="ARBA00022741"/>
    </source>
</evidence>
<dbReference type="Proteomes" id="UP000027661">
    <property type="component" value="Unassembled WGS sequence"/>
</dbReference>
<dbReference type="PROSITE" id="PS51880">
    <property type="entry name" value="TGS"/>
    <property type="match status" value="1"/>
</dbReference>
<comment type="similarity">
    <text evidence="6">Belongs to the TRAFAC class OBG-HflX-like GTPase superfamily. OBG GTPase family. YchF/OLA1 subfamily.</text>
</comment>
<evidence type="ECO:0000259" key="7">
    <source>
        <dbReference type="PROSITE" id="PS51710"/>
    </source>
</evidence>
<feature type="binding site" evidence="6">
    <location>
        <begin position="12"/>
        <end position="17"/>
    </location>
    <ligand>
        <name>ATP</name>
        <dbReference type="ChEBI" id="CHEBI:30616"/>
    </ligand>
</feature>
<protein>
    <recommendedName>
        <fullName evidence="6">Ribosome-binding ATPase YchF</fullName>
    </recommendedName>
</protein>
<feature type="domain" description="TGS" evidence="8">
    <location>
        <begin position="282"/>
        <end position="365"/>
    </location>
</feature>
<dbReference type="InterPro" id="IPR027417">
    <property type="entry name" value="P-loop_NTPase"/>
</dbReference>
<dbReference type="GO" id="GO:0016887">
    <property type="term" value="F:ATP hydrolysis activity"/>
    <property type="evidence" value="ECO:0007669"/>
    <property type="project" value="UniProtKB-UniRule"/>
</dbReference>
<name>A0A069S8M3_PHOVU</name>
<dbReference type="GO" id="GO:0043023">
    <property type="term" value="F:ribosomal large subunit binding"/>
    <property type="evidence" value="ECO:0007669"/>
    <property type="project" value="UniProtKB-UniRule"/>
</dbReference>
<dbReference type="HAMAP" id="MF_00944">
    <property type="entry name" value="YchF_OLA1_ATPase"/>
    <property type="match status" value="1"/>
</dbReference>
<keyword evidence="2" id="KW-0479">Metal-binding</keyword>
<evidence type="ECO:0000313" key="10">
    <source>
        <dbReference type="Proteomes" id="UP000027661"/>
    </source>
</evidence>
<dbReference type="FunFam" id="1.10.150.300:FF:000001">
    <property type="entry name" value="Ribosome-binding ATPase YchF"/>
    <property type="match status" value="1"/>
</dbReference>
<comment type="function">
    <text evidence="6">ATPase that binds to both the 70S ribosome and the 50S ribosomal subunit in a nucleotide-independent manner.</text>
</comment>
<dbReference type="SUPFAM" id="SSF81271">
    <property type="entry name" value="TGS-like"/>
    <property type="match status" value="1"/>
</dbReference>
<evidence type="ECO:0000256" key="5">
    <source>
        <dbReference type="ARBA" id="ARBA00022842"/>
    </source>
</evidence>
<dbReference type="CDD" id="cd04867">
    <property type="entry name" value="TGS_YchF_OLA1"/>
    <property type="match status" value="1"/>
</dbReference>
<dbReference type="PRINTS" id="PR00326">
    <property type="entry name" value="GTP1OBG"/>
</dbReference>
<dbReference type="EMBL" id="JNHM01000093">
    <property type="protein sequence ID" value="KDS47835.1"/>
    <property type="molecule type" value="Genomic_DNA"/>
</dbReference>
<dbReference type="InterPro" id="IPR013029">
    <property type="entry name" value="YchF_C"/>
</dbReference>
<dbReference type="Pfam" id="PF01926">
    <property type="entry name" value="MMR_HSR1"/>
    <property type="match status" value="1"/>
</dbReference>
<dbReference type="InterPro" id="IPR012676">
    <property type="entry name" value="TGS-like"/>
</dbReference>
<dbReference type="InterPro" id="IPR012675">
    <property type="entry name" value="Beta-grasp_dom_sf"/>
</dbReference>
<dbReference type="PIRSF" id="PIRSF006641">
    <property type="entry name" value="CHP00092"/>
    <property type="match status" value="1"/>
</dbReference>
<dbReference type="Gene3D" id="3.40.50.300">
    <property type="entry name" value="P-loop containing nucleotide triphosphate hydrolases"/>
    <property type="match status" value="1"/>
</dbReference>
<feature type="domain" description="OBG-type G" evidence="7">
    <location>
        <begin position="3"/>
        <end position="259"/>
    </location>
</feature>
<dbReference type="CDD" id="cd01900">
    <property type="entry name" value="YchF"/>
    <property type="match status" value="1"/>
</dbReference>
<dbReference type="PANTHER" id="PTHR23305:SF18">
    <property type="entry name" value="OBG-TYPE G DOMAIN-CONTAINING PROTEIN"/>
    <property type="match status" value="1"/>
</dbReference>
<keyword evidence="5" id="KW-0460">Magnesium</keyword>
<dbReference type="GO" id="GO:0005737">
    <property type="term" value="C:cytoplasm"/>
    <property type="evidence" value="ECO:0007669"/>
    <property type="project" value="TreeGrafter"/>
</dbReference>
<dbReference type="PANTHER" id="PTHR23305">
    <property type="entry name" value="OBG GTPASE FAMILY"/>
    <property type="match status" value="1"/>
</dbReference>
<dbReference type="InterPro" id="IPR031167">
    <property type="entry name" value="G_OBG"/>
</dbReference>
<sequence>MALQCGIVGLPNVGKSTLFNCLSNAKAQAANFPFCTIEPNVGVITVPDERLTKLAELVHPGRIVPTTVEIVDIAGLVKGASKGEGLGNKFLANIRETDAILHVLRCFDDENVTHVDGSVDPVRDKEIIDTELQLKDLETIESRIQKVQKQAQTGGDKQAKQMYDILVKYKDALEQGKSARTVQFDSKDEQKIAKELFLLTSKPVMYVCNVDEASAATGNKYVEQVREAVKEENAEILVVAAKTEADIAELETYEDRQMFLQEVGLKESGVNRLIKSAYHLLELETFITAGEMEVKAWTYRKGWKAPQCAGVIHTDFEKGFIRAEVIKYEDYIKYGSEAAVKEAGKMGVEGKEYVVQDGDIMHFRFNV</sequence>
<accession>A0A069S8M3</accession>
<evidence type="ECO:0000256" key="6">
    <source>
        <dbReference type="HAMAP-Rule" id="MF_00944"/>
    </source>
</evidence>
<proteinExistence type="inferred from homology"/>
<dbReference type="FunFam" id="3.10.20.30:FF:000001">
    <property type="entry name" value="Ribosome-binding ATPase YchF"/>
    <property type="match status" value="1"/>
</dbReference>
<dbReference type="InterPro" id="IPR006073">
    <property type="entry name" value="GTP-bd"/>
</dbReference>
<evidence type="ECO:0000256" key="2">
    <source>
        <dbReference type="ARBA" id="ARBA00022723"/>
    </source>
</evidence>
<dbReference type="PROSITE" id="PS51710">
    <property type="entry name" value="G_OBG"/>
    <property type="match status" value="1"/>
</dbReference>
<dbReference type="NCBIfam" id="TIGR00092">
    <property type="entry name" value="redox-regulated ATPase YchF"/>
    <property type="match status" value="1"/>
</dbReference>
<dbReference type="Gene3D" id="1.10.150.300">
    <property type="entry name" value="TGS-like domain"/>
    <property type="match status" value="1"/>
</dbReference>
<organism evidence="9 10">
    <name type="scientific">Phocaeicola vulgatus str. 3975 RP4</name>
    <dbReference type="NCBI Taxonomy" id="1339352"/>
    <lineage>
        <taxon>Bacteria</taxon>
        <taxon>Pseudomonadati</taxon>
        <taxon>Bacteroidota</taxon>
        <taxon>Bacteroidia</taxon>
        <taxon>Bacteroidales</taxon>
        <taxon>Bacteroidaceae</taxon>
        <taxon>Phocaeicola</taxon>
    </lineage>
</organism>
<dbReference type="InterPro" id="IPR041706">
    <property type="entry name" value="YchF_N"/>
</dbReference>
<dbReference type="InterPro" id="IPR004095">
    <property type="entry name" value="TGS"/>
</dbReference>
<comment type="cofactor">
    <cofactor evidence="1">
        <name>Mg(2+)</name>
        <dbReference type="ChEBI" id="CHEBI:18420"/>
    </cofactor>
</comment>
<evidence type="ECO:0000256" key="1">
    <source>
        <dbReference type="ARBA" id="ARBA00001946"/>
    </source>
</evidence>
<reference evidence="9 10" key="1">
    <citation type="submission" date="2014-04" db="EMBL/GenBank/DDBJ databases">
        <authorList>
            <person name="Sears C."/>
            <person name="Carroll K."/>
            <person name="Sack B.R."/>
            <person name="Qadri F."/>
            <person name="Myers L.L."/>
            <person name="Chung G.-T."/>
            <person name="Escheverria P."/>
            <person name="Fraser C.M."/>
            <person name="Sadzewicz L."/>
            <person name="Shefchek K.A."/>
            <person name="Tallon L."/>
            <person name="Das S.P."/>
            <person name="Daugherty S."/>
            <person name="Mongodin E.F."/>
        </authorList>
    </citation>
    <scope>NUCLEOTIDE SEQUENCE [LARGE SCALE GENOMIC DNA]</scope>
    <source>
        <strain evidence="9 10">3975 RP4</strain>
    </source>
</reference>
<comment type="caution">
    <text evidence="9">The sequence shown here is derived from an EMBL/GenBank/DDBJ whole genome shotgun (WGS) entry which is preliminary data.</text>
</comment>
<dbReference type="Pfam" id="PF06071">
    <property type="entry name" value="YchF-GTPase_C"/>
    <property type="match status" value="1"/>
</dbReference>
<dbReference type="GeneID" id="5302171"/>
<dbReference type="SUPFAM" id="SSF52540">
    <property type="entry name" value="P-loop containing nucleoside triphosphate hydrolases"/>
    <property type="match status" value="1"/>
</dbReference>
<evidence type="ECO:0000259" key="8">
    <source>
        <dbReference type="PROSITE" id="PS51880"/>
    </source>
</evidence>
<dbReference type="PATRIC" id="fig|1339352.3.peg.3222"/>